<gene>
    <name evidence="5" type="ORF">NP233_g9333</name>
</gene>
<sequence>MSSLSFLPRKLTKGANASRIRPLTTGTDRPAVSTPSLATPSTSAVTLVGPVTSDDVQVKHDDQDYASLIALALSDFTLWLDAELRQRLGPGSTSGPDAGFVSLNYLLEHSPPLISLLDGKPGKESKATRSKVQAALAKAVKSTANHLFDVRLLLHADETVPRFGKQKEVIGGYEIRKKRVGFSLKSKSEWDACTLYIENIPPGHRTYSEIIRFLNDLLRDAPPTPSPSHSIDPLTRIQGITFPSHHNDKPDTRPSCKGFALVTFARVSDCQHLEEHWPWTRGSSADSSEVGPSAIDDDDAKNTAAKTSHLPRQYHFRIITKVRWLQLKAEYLTHRQKLVDEMNAYQDAQHKRPSKALSPQTPDVMSANASQPSASASAPRRSVETSTPALSPYSPFPPNCLVFVKNVHPETTKTTLRGLLSRGLGAQAVQSSQKNHDGLDYVDFSKGMDTCYLRLATPAYTTALVEHFDHRTRKIVQVTGMDEAGIDVSSEPSSFAGRKPIVVERVIGRPEEIYWEKVPVKVKKGAVEKAIQLTRMGDQGEVGGPSNGRKHSLGVDTGREESSRKKKRKL</sequence>
<feature type="domain" description="XRRM" evidence="4">
    <location>
        <begin position="395"/>
        <end position="550"/>
    </location>
</feature>
<keyword evidence="6" id="KW-1185">Reference proteome</keyword>
<dbReference type="EMBL" id="JANIEX010000826">
    <property type="protein sequence ID" value="KAJ3562827.1"/>
    <property type="molecule type" value="Genomic_DNA"/>
</dbReference>
<evidence type="ECO:0000259" key="4">
    <source>
        <dbReference type="PROSITE" id="PS51939"/>
    </source>
</evidence>
<feature type="compositionally biased region" description="Low complexity" evidence="3">
    <location>
        <begin position="366"/>
        <end position="380"/>
    </location>
</feature>
<dbReference type="InterPro" id="IPR045537">
    <property type="entry name" value="Lar7_xRRM"/>
</dbReference>
<feature type="region of interest" description="Disordered" evidence="3">
    <location>
        <begin position="534"/>
        <end position="570"/>
    </location>
</feature>
<evidence type="ECO:0000256" key="2">
    <source>
        <dbReference type="PROSITE-ProRule" id="PRU01288"/>
    </source>
</evidence>
<evidence type="ECO:0000313" key="5">
    <source>
        <dbReference type="EMBL" id="KAJ3562827.1"/>
    </source>
</evidence>
<dbReference type="AlphaFoldDB" id="A0AAD5VMB5"/>
<name>A0AAD5VMB5_9AGAR</name>
<dbReference type="Proteomes" id="UP001213000">
    <property type="component" value="Unassembled WGS sequence"/>
</dbReference>
<dbReference type="Pfam" id="PF19977">
    <property type="entry name" value="xRRM"/>
    <property type="match status" value="1"/>
</dbReference>
<protein>
    <recommendedName>
        <fullName evidence="4">XRRM domain-containing protein</fullName>
    </recommendedName>
</protein>
<dbReference type="InterPro" id="IPR014886">
    <property type="entry name" value="La_xRRM"/>
</dbReference>
<dbReference type="GO" id="GO:0070034">
    <property type="term" value="F:telomerase RNA binding"/>
    <property type="evidence" value="ECO:0007669"/>
    <property type="project" value="InterPro"/>
</dbReference>
<comment type="caution">
    <text evidence="5">The sequence shown here is derived from an EMBL/GenBank/DDBJ whole genome shotgun (WGS) entry which is preliminary data.</text>
</comment>
<feature type="region of interest" description="Disordered" evidence="3">
    <location>
        <begin position="281"/>
        <end position="306"/>
    </location>
</feature>
<feature type="region of interest" description="Disordered" evidence="3">
    <location>
        <begin position="346"/>
        <end position="390"/>
    </location>
</feature>
<reference evidence="5" key="1">
    <citation type="submission" date="2022-07" db="EMBL/GenBank/DDBJ databases">
        <title>Genome Sequence of Leucocoprinus birnbaumii.</title>
        <authorList>
            <person name="Buettner E."/>
        </authorList>
    </citation>
    <scope>NUCLEOTIDE SEQUENCE</scope>
    <source>
        <strain evidence="5">VT141</strain>
    </source>
</reference>
<keyword evidence="1 2" id="KW-0694">RNA-binding</keyword>
<feature type="region of interest" description="Disordered" evidence="3">
    <location>
        <begin position="17"/>
        <end position="39"/>
    </location>
</feature>
<evidence type="ECO:0000313" key="6">
    <source>
        <dbReference type="Proteomes" id="UP001213000"/>
    </source>
</evidence>
<dbReference type="GO" id="GO:1990904">
    <property type="term" value="C:ribonucleoprotein complex"/>
    <property type="evidence" value="ECO:0007669"/>
    <property type="project" value="UniProtKB-UniRule"/>
</dbReference>
<feature type="compositionally biased region" description="Low complexity" evidence="3">
    <location>
        <begin position="30"/>
        <end position="39"/>
    </location>
</feature>
<dbReference type="GO" id="GO:1904868">
    <property type="term" value="P:telomerase catalytic core complex assembly"/>
    <property type="evidence" value="ECO:0007669"/>
    <property type="project" value="InterPro"/>
</dbReference>
<evidence type="ECO:0000256" key="3">
    <source>
        <dbReference type="SAM" id="MobiDB-lite"/>
    </source>
</evidence>
<dbReference type="PROSITE" id="PS51939">
    <property type="entry name" value="XRRM"/>
    <property type="match status" value="1"/>
</dbReference>
<dbReference type="Gene3D" id="3.30.70.330">
    <property type="match status" value="1"/>
</dbReference>
<dbReference type="InterPro" id="IPR012677">
    <property type="entry name" value="Nucleotide-bd_a/b_plait_sf"/>
</dbReference>
<organism evidence="5 6">
    <name type="scientific">Leucocoprinus birnbaumii</name>
    <dbReference type="NCBI Taxonomy" id="56174"/>
    <lineage>
        <taxon>Eukaryota</taxon>
        <taxon>Fungi</taxon>
        <taxon>Dikarya</taxon>
        <taxon>Basidiomycota</taxon>
        <taxon>Agaricomycotina</taxon>
        <taxon>Agaricomycetes</taxon>
        <taxon>Agaricomycetidae</taxon>
        <taxon>Agaricales</taxon>
        <taxon>Agaricineae</taxon>
        <taxon>Agaricaceae</taxon>
        <taxon>Leucocoprinus</taxon>
    </lineage>
</organism>
<proteinExistence type="predicted"/>
<accession>A0AAD5VMB5</accession>
<evidence type="ECO:0000256" key="1">
    <source>
        <dbReference type="ARBA" id="ARBA00022884"/>
    </source>
</evidence>